<dbReference type="CDD" id="cd18592">
    <property type="entry name" value="ABC_6TM_MRP5_8_9_D1"/>
    <property type="match status" value="1"/>
</dbReference>
<keyword evidence="3" id="KW-0813">Transport</keyword>
<dbReference type="PANTHER" id="PTHR24223">
    <property type="entry name" value="ATP-BINDING CASSETTE SUB-FAMILY C"/>
    <property type="match status" value="1"/>
</dbReference>
<dbReference type="FunFam" id="1.20.1560.10:FF:000162">
    <property type="entry name" value="Predicted protein"/>
    <property type="match status" value="1"/>
</dbReference>
<gene>
    <name evidence="15" type="ORF">QR680_018487</name>
</gene>
<feature type="transmembrane region" description="Helical" evidence="12">
    <location>
        <begin position="267"/>
        <end position="288"/>
    </location>
</feature>
<feature type="transmembrane region" description="Helical" evidence="12">
    <location>
        <begin position="931"/>
        <end position="950"/>
    </location>
</feature>
<evidence type="ECO:0000313" key="15">
    <source>
        <dbReference type="EMBL" id="KAK0406299.1"/>
    </source>
</evidence>
<dbReference type="EMBL" id="JAUCMV010000004">
    <property type="protein sequence ID" value="KAK0406299.1"/>
    <property type="molecule type" value="Genomic_DNA"/>
</dbReference>
<feature type="transmembrane region" description="Helical" evidence="12">
    <location>
        <begin position="1037"/>
        <end position="1062"/>
    </location>
</feature>
<evidence type="ECO:0000259" key="13">
    <source>
        <dbReference type="PROSITE" id="PS50893"/>
    </source>
</evidence>
<keyword evidence="4 12" id="KW-0812">Transmembrane</keyword>
<dbReference type="CDD" id="cd03250">
    <property type="entry name" value="ABCC_MRP_domain1"/>
    <property type="match status" value="1"/>
</dbReference>
<evidence type="ECO:0000259" key="14">
    <source>
        <dbReference type="PROSITE" id="PS50929"/>
    </source>
</evidence>
<keyword evidence="16" id="KW-1185">Reference proteome</keyword>
<evidence type="ECO:0000256" key="3">
    <source>
        <dbReference type="ARBA" id="ARBA00022448"/>
    </source>
</evidence>
<dbReference type="CDD" id="cd03244">
    <property type="entry name" value="ABCC_MRP_domain2"/>
    <property type="match status" value="1"/>
</dbReference>
<evidence type="ECO:0000256" key="5">
    <source>
        <dbReference type="ARBA" id="ARBA00022737"/>
    </source>
</evidence>
<feature type="transmembrane region" description="Helical" evidence="12">
    <location>
        <begin position="294"/>
        <end position="313"/>
    </location>
</feature>
<feature type="region of interest" description="Disordered" evidence="11">
    <location>
        <begin position="1402"/>
        <end position="1460"/>
    </location>
</feature>
<feature type="region of interest" description="Disordered" evidence="11">
    <location>
        <begin position="712"/>
        <end position="733"/>
    </location>
</feature>
<dbReference type="Pfam" id="PF00005">
    <property type="entry name" value="ABC_tran"/>
    <property type="match status" value="2"/>
</dbReference>
<feature type="domain" description="ABC transmembrane type-1" evidence="14">
    <location>
        <begin position="152"/>
        <end position="436"/>
    </location>
</feature>
<name>A0AA39HKD3_9BILA</name>
<dbReference type="GO" id="GO:0005524">
    <property type="term" value="F:ATP binding"/>
    <property type="evidence" value="ECO:0007669"/>
    <property type="project" value="UniProtKB-KW"/>
</dbReference>
<feature type="domain" description="ABC transmembrane type-1" evidence="14">
    <location>
        <begin position="799"/>
        <end position="1094"/>
    </location>
</feature>
<feature type="transmembrane region" description="Helical" evidence="12">
    <location>
        <begin position="151"/>
        <end position="176"/>
    </location>
</feature>
<evidence type="ECO:0000256" key="8">
    <source>
        <dbReference type="ARBA" id="ARBA00022989"/>
    </source>
</evidence>
<evidence type="ECO:0000256" key="9">
    <source>
        <dbReference type="ARBA" id="ARBA00023136"/>
    </source>
</evidence>
<evidence type="ECO:0000256" key="4">
    <source>
        <dbReference type="ARBA" id="ARBA00022692"/>
    </source>
</evidence>
<dbReference type="Proteomes" id="UP001175271">
    <property type="component" value="Unassembled WGS sequence"/>
</dbReference>
<keyword evidence="6" id="KW-0547">Nucleotide-binding</keyword>
<feature type="transmembrane region" description="Helical" evidence="12">
    <location>
        <begin position="405"/>
        <end position="424"/>
    </location>
</feature>
<feature type="transmembrane region" description="Helical" evidence="12">
    <location>
        <begin position="196"/>
        <end position="219"/>
    </location>
</feature>
<dbReference type="SUPFAM" id="SSF52540">
    <property type="entry name" value="P-loop containing nucleoside triphosphate hydrolases"/>
    <property type="match status" value="2"/>
</dbReference>
<dbReference type="InterPro" id="IPR011527">
    <property type="entry name" value="ABC1_TM_dom"/>
</dbReference>
<comment type="subcellular location">
    <subcellularLocation>
        <location evidence="1">Endomembrane system</location>
        <topology evidence="1">Multi-pass membrane protein</topology>
    </subcellularLocation>
</comment>
<evidence type="ECO:0000256" key="6">
    <source>
        <dbReference type="ARBA" id="ARBA00022741"/>
    </source>
</evidence>
<dbReference type="PROSITE" id="PS00211">
    <property type="entry name" value="ABC_TRANSPORTER_1"/>
    <property type="match status" value="2"/>
</dbReference>
<dbReference type="GO" id="GO:0012505">
    <property type="term" value="C:endomembrane system"/>
    <property type="evidence" value="ECO:0007669"/>
    <property type="project" value="UniProtKB-SubCell"/>
</dbReference>
<comment type="caution">
    <text evidence="15">The sequence shown here is derived from an EMBL/GenBank/DDBJ whole genome shotgun (WGS) entry which is preliminary data.</text>
</comment>
<feature type="transmembrane region" description="Helical" evidence="12">
    <location>
        <begin position="956"/>
        <end position="975"/>
    </location>
</feature>
<keyword evidence="8 12" id="KW-1133">Transmembrane helix</keyword>
<evidence type="ECO:0000256" key="12">
    <source>
        <dbReference type="SAM" id="Phobius"/>
    </source>
</evidence>
<keyword evidence="5" id="KW-0677">Repeat</keyword>
<feature type="transmembrane region" description="Helical" evidence="12">
    <location>
        <begin position="377"/>
        <end position="399"/>
    </location>
</feature>
<evidence type="ECO:0000256" key="7">
    <source>
        <dbReference type="ARBA" id="ARBA00022840"/>
    </source>
</evidence>
<reference evidence="15" key="1">
    <citation type="submission" date="2023-06" db="EMBL/GenBank/DDBJ databases">
        <title>Genomic analysis of the entomopathogenic nematode Steinernema hermaphroditum.</title>
        <authorList>
            <person name="Schwarz E.M."/>
            <person name="Heppert J.K."/>
            <person name="Baniya A."/>
            <person name="Schwartz H.T."/>
            <person name="Tan C.-H."/>
            <person name="Antoshechkin I."/>
            <person name="Sternberg P.W."/>
            <person name="Goodrich-Blair H."/>
            <person name="Dillman A.R."/>
        </authorList>
    </citation>
    <scope>NUCLEOTIDE SEQUENCE</scope>
    <source>
        <strain evidence="15">PS9179</strain>
        <tissue evidence="15">Whole animal</tissue>
    </source>
</reference>
<dbReference type="Pfam" id="PF00664">
    <property type="entry name" value="ABC_membrane"/>
    <property type="match status" value="2"/>
</dbReference>
<comment type="similarity">
    <text evidence="2">Belongs to the ABC transporter superfamily. ABCC family. Conjugate transporter (TC 3.A.1.208) subfamily.</text>
</comment>
<accession>A0AA39HKD3</accession>
<evidence type="ECO:0000256" key="1">
    <source>
        <dbReference type="ARBA" id="ARBA00004127"/>
    </source>
</evidence>
<evidence type="ECO:0000256" key="2">
    <source>
        <dbReference type="ARBA" id="ARBA00009726"/>
    </source>
</evidence>
<keyword evidence="9 12" id="KW-0472">Membrane</keyword>
<dbReference type="Gene3D" id="1.20.1560.10">
    <property type="entry name" value="ABC transporter type 1, transmembrane domain"/>
    <property type="match status" value="2"/>
</dbReference>
<dbReference type="InterPro" id="IPR003593">
    <property type="entry name" value="AAA+_ATPase"/>
</dbReference>
<feature type="domain" description="ABC transporter" evidence="13">
    <location>
        <begin position="489"/>
        <end position="709"/>
    </location>
</feature>
<dbReference type="GO" id="GO:0016020">
    <property type="term" value="C:membrane"/>
    <property type="evidence" value="ECO:0007669"/>
    <property type="project" value="InterPro"/>
</dbReference>
<dbReference type="FunFam" id="1.20.1560.10:FF:000015">
    <property type="entry name" value="multidrug resistance-associated protein 5 isoform X1"/>
    <property type="match status" value="1"/>
</dbReference>
<dbReference type="InterPro" id="IPR036640">
    <property type="entry name" value="ABC1_TM_sf"/>
</dbReference>
<dbReference type="SUPFAM" id="SSF90123">
    <property type="entry name" value="ABC transporter transmembrane region"/>
    <property type="match status" value="2"/>
</dbReference>
<protein>
    <submittedName>
        <fullName evidence="15">Uncharacterized protein</fullName>
    </submittedName>
</protein>
<dbReference type="PANTHER" id="PTHR24223:SF447">
    <property type="entry name" value="MULTIDRUG RESISTANCE-ASSOCIATED PROTEIN 5"/>
    <property type="match status" value="1"/>
</dbReference>
<dbReference type="FunFam" id="3.40.50.300:FF:000997">
    <property type="entry name" value="Multidrug resistance-associated protein 1"/>
    <property type="match status" value="1"/>
</dbReference>
<dbReference type="GO" id="GO:0016887">
    <property type="term" value="F:ATP hydrolysis activity"/>
    <property type="evidence" value="ECO:0007669"/>
    <property type="project" value="InterPro"/>
</dbReference>
<feature type="transmembrane region" description="Helical" evidence="12">
    <location>
        <begin position="794"/>
        <end position="818"/>
    </location>
</feature>
<keyword evidence="10" id="KW-0325">Glycoprotein</keyword>
<organism evidence="15 16">
    <name type="scientific">Steinernema hermaphroditum</name>
    <dbReference type="NCBI Taxonomy" id="289476"/>
    <lineage>
        <taxon>Eukaryota</taxon>
        <taxon>Metazoa</taxon>
        <taxon>Ecdysozoa</taxon>
        <taxon>Nematoda</taxon>
        <taxon>Chromadorea</taxon>
        <taxon>Rhabditida</taxon>
        <taxon>Tylenchina</taxon>
        <taxon>Panagrolaimomorpha</taxon>
        <taxon>Strongyloidoidea</taxon>
        <taxon>Steinernematidae</taxon>
        <taxon>Steinernema</taxon>
    </lineage>
</organism>
<dbReference type="SMART" id="SM00382">
    <property type="entry name" value="AAA"/>
    <property type="match status" value="2"/>
</dbReference>
<dbReference type="PROSITE" id="PS50893">
    <property type="entry name" value="ABC_TRANSPORTER_2"/>
    <property type="match status" value="2"/>
</dbReference>
<proteinExistence type="inferred from homology"/>
<dbReference type="FunFam" id="3.40.50.300:FF:000163">
    <property type="entry name" value="Multidrug resistance-associated protein member 4"/>
    <property type="match status" value="1"/>
</dbReference>
<feature type="transmembrane region" description="Helical" evidence="12">
    <location>
        <begin position="856"/>
        <end position="880"/>
    </location>
</feature>
<dbReference type="GO" id="GO:0140359">
    <property type="term" value="F:ABC-type transporter activity"/>
    <property type="evidence" value="ECO:0007669"/>
    <property type="project" value="InterPro"/>
</dbReference>
<dbReference type="Gene3D" id="3.40.50.300">
    <property type="entry name" value="P-loop containing nucleotide triphosphate hydrolases"/>
    <property type="match status" value="2"/>
</dbReference>
<feature type="compositionally biased region" description="Basic and acidic residues" evidence="11">
    <location>
        <begin position="1415"/>
        <end position="1447"/>
    </location>
</feature>
<dbReference type="InterPro" id="IPR050173">
    <property type="entry name" value="ABC_transporter_C-like"/>
</dbReference>
<dbReference type="CDD" id="cd18599">
    <property type="entry name" value="ABC_6TM_MRP5_8_9_D2"/>
    <property type="match status" value="1"/>
</dbReference>
<keyword evidence="7" id="KW-0067">ATP-binding</keyword>
<evidence type="ECO:0000256" key="11">
    <source>
        <dbReference type="SAM" id="MobiDB-lite"/>
    </source>
</evidence>
<evidence type="ECO:0000313" key="16">
    <source>
        <dbReference type="Proteomes" id="UP001175271"/>
    </source>
</evidence>
<evidence type="ECO:0000256" key="10">
    <source>
        <dbReference type="ARBA" id="ARBA00023180"/>
    </source>
</evidence>
<sequence>MDLEESLKRTSDDERSSADIVVYKGNVLSGDDELNQTSSSNKWGRMGRYTSSMRNMLPVRRGRKAQPSEQNCSKIDEAGLFSFVTFAWVTRFLWDAYKNRLDERTWTCSIFDSSSVNMKRLERLWEAELRRNPTNPSLFHVLLIFIRTRTLVACAIFLFCLIFGFIGPTCLVRGLIAFTENPRKNEDNSIDYWYGASLVVSIALIEFARVLSYGATWAISYRTGIRVRAAILSLLFKNLVNVRTLRNKTPAEIVNIYANDGQRLFDAISFAPLVLVGPLVLFGGIGYLCMRIGVWALAGVAVFFLFDAFQFALGKTMVRCRNAAIEKTEKRISVMGEILRCIRIIKMNGWEDTFLDKINEYRAQETRDLKIAGYAQSLAIASGPVVPVVAAIFTFVGLILQGNDLLASDAFSAVTVFFVMMFGVRMIPYGSRYMAEAVVALRRITALLMLPKIDTAIPPPIDPSVALHIQSPLLLWDHNDPEDVKKDEKEEENLINNKANNVALTGIDLVIKKKELIGICGPVGSGKSALLRAAMGHLVDEKGDLEMAGSVAFVNQTPCIQNLTVRDNILFGLEMHSNRYYKAVSSAQLSKDLETMANNDKTEIGERGVTLSGGQKARVALARALFSNRDIYLLDDIFSALDKKVAEAIFDTAVVKMLQNKTVLMVTTDVKRLSKCDRVIYMENGTVAGIAPHKELSKTLPAYQSFCEHSGDKNEELNRSSSEEPGEQKSSAEKDYLVVSADISRDRSGTIVSAARSTENVSNVGKVIEDEEDFGTAELDFKIYLKYITAAGGMVMWTILLLAFILNVTTTIFSTYWLSRWLKDGHQEQVVNVDGVNITQHRSIAENENNGFYAGIYLLTVVLLFGSGLMKAMIFVRASLNAGSSLHRRMLNSIVKGVVSFFDSTPTGRILNRFSKDMDEIDVKLPFTAEVFLQNMITCFGFLLMIAYVFPQFLLFAIPLVIFFVICVKCFRAGIRCLKRSENISRSPLFDHISSTMEGLITINAYGQNDRFLDTLKTRLDENSGSMFMFQSAMRWLAVWLDLLVVCITFGVSVCIVLLTGTVAPADAGMALAFAIQMSGIFQFAVRTQTELEAKMTSVERVAYYAENVEQEKDLTTATKTVPNDWPQNGAIEFKEVKLRYRLNLPFALDNVSFEVKPKEKIGIVGRTGSGKSSLCNALYRLYPLSWGSIKIDGVDTSTISLHRLRKAMAVIPQDPSLFAGTVRFNLDPVGTFSDERLWSALEKTYLKDTVAGLEGKLDYVIGEGGRNLSVGERQLMCMARALLTEVKIVVLDEATASLDVATDRLIQKCLKEVFSNCTVLLVAHRLENVMGMDKIIYMDHGKMIEFDRTKDLLSREKSHFKQLVSGHQLDLDPDVEIVDNNTKTPSADASPVETPFELVDDNRRDEKIDFDDETSGKDSYEVVGEKSESSEPKASSEENDIERVDSLENIQPLEEEESE</sequence>
<feature type="domain" description="ABC transporter" evidence="13">
    <location>
        <begin position="1132"/>
        <end position="1366"/>
    </location>
</feature>
<dbReference type="InterPro" id="IPR017871">
    <property type="entry name" value="ABC_transporter-like_CS"/>
</dbReference>
<dbReference type="InterPro" id="IPR027417">
    <property type="entry name" value="P-loop_NTPase"/>
</dbReference>
<dbReference type="InterPro" id="IPR003439">
    <property type="entry name" value="ABC_transporter-like_ATP-bd"/>
</dbReference>
<dbReference type="PROSITE" id="PS50929">
    <property type="entry name" value="ABC_TM1F"/>
    <property type="match status" value="2"/>
</dbReference>